<dbReference type="SUPFAM" id="SSF53300">
    <property type="entry name" value="vWA-like"/>
    <property type="match status" value="1"/>
</dbReference>
<comment type="caution">
    <text evidence="2">The sequence shown here is derived from an EMBL/GenBank/DDBJ whole genome shotgun (WGS) entry which is preliminary data.</text>
</comment>
<dbReference type="SMART" id="SM00327">
    <property type="entry name" value="VWA"/>
    <property type="match status" value="1"/>
</dbReference>
<dbReference type="PROSITE" id="PS50234">
    <property type="entry name" value="VWFA"/>
    <property type="match status" value="1"/>
</dbReference>
<keyword evidence="3" id="KW-1185">Reference proteome</keyword>
<proteinExistence type="predicted"/>
<reference evidence="2" key="1">
    <citation type="submission" date="2023-07" db="EMBL/GenBank/DDBJ databases">
        <title>Sequencing the genomes of 1000 actinobacteria strains.</title>
        <authorList>
            <person name="Klenk H.-P."/>
        </authorList>
    </citation>
    <scope>NUCLEOTIDE SEQUENCE</scope>
    <source>
        <strain evidence="2">DSM 44707</strain>
    </source>
</reference>
<feature type="domain" description="VWFA" evidence="1">
    <location>
        <begin position="369"/>
        <end position="561"/>
    </location>
</feature>
<dbReference type="Gene3D" id="3.40.50.410">
    <property type="entry name" value="von Willebrand factor, type A domain"/>
    <property type="match status" value="1"/>
</dbReference>
<dbReference type="Proteomes" id="UP001183643">
    <property type="component" value="Unassembled WGS sequence"/>
</dbReference>
<name>A0AAE3YT99_9ACTN</name>
<accession>A0AAE3YT99</accession>
<protein>
    <recommendedName>
        <fullName evidence="1">VWFA domain-containing protein</fullName>
    </recommendedName>
</protein>
<evidence type="ECO:0000313" key="3">
    <source>
        <dbReference type="Proteomes" id="UP001183643"/>
    </source>
</evidence>
<evidence type="ECO:0000259" key="1">
    <source>
        <dbReference type="PROSITE" id="PS50234"/>
    </source>
</evidence>
<organism evidence="2 3">
    <name type="scientific">Catenuloplanes atrovinosus</name>
    <dbReference type="NCBI Taxonomy" id="137266"/>
    <lineage>
        <taxon>Bacteria</taxon>
        <taxon>Bacillati</taxon>
        <taxon>Actinomycetota</taxon>
        <taxon>Actinomycetes</taxon>
        <taxon>Micromonosporales</taxon>
        <taxon>Micromonosporaceae</taxon>
        <taxon>Catenuloplanes</taxon>
    </lineage>
</organism>
<evidence type="ECO:0000313" key="2">
    <source>
        <dbReference type="EMBL" id="MDR7278842.1"/>
    </source>
</evidence>
<dbReference type="SUPFAM" id="SSF53850">
    <property type="entry name" value="Periplasmic binding protein-like II"/>
    <property type="match status" value="1"/>
</dbReference>
<dbReference type="Pfam" id="PF13531">
    <property type="entry name" value="SBP_bac_11"/>
    <property type="match status" value="1"/>
</dbReference>
<dbReference type="InterPro" id="IPR002035">
    <property type="entry name" value="VWF_A"/>
</dbReference>
<sequence length="569" mass="58090">MALVAVVSGSYLGYRQLSQPSCTGSVPLVVAAAPEIVEPIKAAADAKMSAGAGVDGRCLEVTVQAADPVEIAAAIATKHATTLTGVGQGSGATVLPDVWVPDSSTWLQRLEQAAPGFSPLNAASVATSPVVVAMPEPLAKTMVGWPDKKLQWSDLLAQMTSSDSPLKTGIVDPARDASGLSALLALGQASSGNGTANEAARVAVLRTLALNRSNLRADLVAKFPKSEDPAALANGVGLAALSEEDVIAYNATQPPVSLAALYVEPAAVALDYPFAVMPEADAVKGNAADLLFGELVSSPGYRDSLAKAGLRGSDGAAGGGFAAPTGAPSPEAIAASAPASSGGAAANGLDATAIGRALASWTAITSPGRMLVVFDVSGSMLSPVPTAGDKTRNEVMVEAAGRGLGLLDNEWWLGVWAFSTELDGQRDYRELVPIGQISKQRDALQASLGEVVPVENGATGLYDTVLASYLEVQEGYQADKVNSVVLFTDGQNEDANSISREELVAQLKDKADAKRPVRVILIGIGNEVNKEELETIAAAGGGGAFVAQDPARIDEIFLQAIASRAATVG</sequence>
<dbReference type="EMBL" id="JAVDYB010000001">
    <property type="protein sequence ID" value="MDR7278842.1"/>
    <property type="molecule type" value="Genomic_DNA"/>
</dbReference>
<dbReference type="AlphaFoldDB" id="A0AAE3YT99"/>
<dbReference type="Pfam" id="PF00092">
    <property type="entry name" value="VWA"/>
    <property type="match status" value="1"/>
</dbReference>
<dbReference type="RefSeq" id="WP_310371997.1">
    <property type="nucleotide sequence ID" value="NZ_JAVDYB010000001.1"/>
</dbReference>
<dbReference type="InterPro" id="IPR036465">
    <property type="entry name" value="vWFA_dom_sf"/>
</dbReference>
<gene>
    <name evidence="2" type="ORF">J2S41_005620</name>
</gene>